<evidence type="ECO:0000313" key="3">
    <source>
        <dbReference type="EMBL" id="KAK0383259.1"/>
    </source>
</evidence>
<evidence type="ECO:0000313" key="4">
    <source>
        <dbReference type="Proteomes" id="UP001175261"/>
    </source>
</evidence>
<dbReference type="PROSITE" id="PS00463">
    <property type="entry name" value="ZN2_CY6_FUNGAL_1"/>
    <property type="match status" value="1"/>
</dbReference>
<dbReference type="InterPro" id="IPR036556">
    <property type="entry name" value="PAD_central_sf"/>
</dbReference>
<dbReference type="PROSITE" id="PS50048">
    <property type="entry name" value="ZN2_CY6_FUNGAL_2"/>
    <property type="match status" value="1"/>
</dbReference>
<dbReference type="PANTHER" id="PTHR10837">
    <property type="entry name" value="PEPTIDYLARGININE DEIMINASE"/>
    <property type="match status" value="1"/>
</dbReference>
<dbReference type="SUPFAM" id="SSF110083">
    <property type="entry name" value="Peptidylarginine deiminase Pad4, middle domain"/>
    <property type="match status" value="1"/>
</dbReference>
<dbReference type="GO" id="GO:0000981">
    <property type="term" value="F:DNA-binding transcription factor activity, RNA polymerase II-specific"/>
    <property type="evidence" value="ECO:0007669"/>
    <property type="project" value="InterPro"/>
</dbReference>
<dbReference type="Pfam" id="PF00172">
    <property type="entry name" value="Zn_clus"/>
    <property type="match status" value="1"/>
</dbReference>
<feature type="domain" description="Zn(2)-C6 fungal-type" evidence="2">
    <location>
        <begin position="32"/>
        <end position="60"/>
    </location>
</feature>
<dbReference type="SUPFAM" id="SSF55909">
    <property type="entry name" value="Pentein"/>
    <property type="match status" value="1"/>
</dbReference>
<organism evidence="3 4">
    <name type="scientific">Sarocladium strictum</name>
    <name type="common">Black bundle disease fungus</name>
    <name type="synonym">Acremonium strictum</name>
    <dbReference type="NCBI Taxonomy" id="5046"/>
    <lineage>
        <taxon>Eukaryota</taxon>
        <taxon>Fungi</taxon>
        <taxon>Dikarya</taxon>
        <taxon>Ascomycota</taxon>
        <taxon>Pezizomycotina</taxon>
        <taxon>Sordariomycetes</taxon>
        <taxon>Hypocreomycetidae</taxon>
        <taxon>Hypocreales</taxon>
        <taxon>Sarocladiaceae</taxon>
        <taxon>Sarocladium</taxon>
    </lineage>
</organism>
<dbReference type="PANTHER" id="PTHR10837:SF8">
    <property type="entry name" value="PROTEIN-ARGININE DEIMINASE"/>
    <property type="match status" value="1"/>
</dbReference>
<comment type="caution">
    <text evidence="3">The sequence shown here is derived from an EMBL/GenBank/DDBJ whole genome shotgun (WGS) entry which is preliminary data.</text>
</comment>
<dbReference type="GO" id="GO:0004668">
    <property type="term" value="F:protein-arginine deiminase activity"/>
    <property type="evidence" value="ECO:0007669"/>
    <property type="project" value="InterPro"/>
</dbReference>
<protein>
    <recommendedName>
        <fullName evidence="2">Zn(2)-C6 fungal-type domain-containing protein</fullName>
    </recommendedName>
</protein>
<dbReference type="SMART" id="SM00066">
    <property type="entry name" value="GAL4"/>
    <property type="match status" value="1"/>
</dbReference>
<dbReference type="Pfam" id="PF11951">
    <property type="entry name" value="Fungal_trans_2"/>
    <property type="match status" value="1"/>
</dbReference>
<dbReference type="InterPro" id="IPR013530">
    <property type="entry name" value="PAD_C"/>
</dbReference>
<reference evidence="3" key="1">
    <citation type="submission" date="2022-10" db="EMBL/GenBank/DDBJ databases">
        <title>Determination and structural analysis of whole genome sequence of Sarocladium strictum F4-1.</title>
        <authorList>
            <person name="Hu L."/>
            <person name="Jiang Y."/>
        </authorList>
    </citation>
    <scope>NUCLEOTIDE SEQUENCE</scope>
    <source>
        <strain evidence="3">F4-1</strain>
    </source>
</reference>
<gene>
    <name evidence="3" type="ORF">NLU13_9172</name>
</gene>
<proteinExistence type="predicted"/>
<evidence type="ECO:0000256" key="1">
    <source>
        <dbReference type="ARBA" id="ARBA00023242"/>
    </source>
</evidence>
<dbReference type="Gene3D" id="4.10.240.10">
    <property type="entry name" value="Zn(2)-C6 fungal-type DNA-binding domain"/>
    <property type="match status" value="1"/>
</dbReference>
<keyword evidence="4" id="KW-1185">Reference proteome</keyword>
<dbReference type="InterPro" id="IPR021858">
    <property type="entry name" value="Fun_TF"/>
</dbReference>
<dbReference type="EMBL" id="JAPDFR010000009">
    <property type="protein sequence ID" value="KAK0383259.1"/>
    <property type="molecule type" value="Genomic_DNA"/>
</dbReference>
<name>A0AA39GB19_SARSR</name>
<dbReference type="CDD" id="cd00067">
    <property type="entry name" value="GAL4"/>
    <property type="match status" value="1"/>
</dbReference>
<dbReference type="Proteomes" id="UP001175261">
    <property type="component" value="Unassembled WGS sequence"/>
</dbReference>
<dbReference type="Gene3D" id="3.75.10.10">
    <property type="entry name" value="L-arginine/glycine Amidinotransferase, Chain A"/>
    <property type="match status" value="1"/>
</dbReference>
<accession>A0AA39GB19</accession>
<dbReference type="SUPFAM" id="SSF57701">
    <property type="entry name" value="Zn2/Cys6 DNA-binding domain"/>
    <property type="match status" value="1"/>
</dbReference>
<dbReference type="InterPro" id="IPR001138">
    <property type="entry name" value="Zn2Cys6_DnaBD"/>
</dbReference>
<dbReference type="InterPro" id="IPR004303">
    <property type="entry name" value="PAD"/>
</dbReference>
<dbReference type="AlphaFoldDB" id="A0AA39GB19"/>
<dbReference type="InterPro" id="IPR036864">
    <property type="entry name" value="Zn2-C6_fun-type_DNA-bd_sf"/>
</dbReference>
<dbReference type="GO" id="GO:0005737">
    <property type="term" value="C:cytoplasm"/>
    <property type="evidence" value="ECO:0007669"/>
    <property type="project" value="InterPro"/>
</dbReference>
<keyword evidence="1" id="KW-0539">Nucleus</keyword>
<evidence type="ECO:0000259" key="2">
    <source>
        <dbReference type="PROSITE" id="PS50048"/>
    </source>
</evidence>
<dbReference type="GO" id="GO:0005509">
    <property type="term" value="F:calcium ion binding"/>
    <property type="evidence" value="ECO:0007669"/>
    <property type="project" value="InterPro"/>
</dbReference>
<dbReference type="Pfam" id="PF03068">
    <property type="entry name" value="PAD"/>
    <property type="match status" value="1"/>
</dbReference>
<sequence>MAGGKTDVPDTAEVKPPKKKFTRAFSHKVRTGCLTCKIRRKKCDEEKPFCRRCRTEDVKCDGYAPVTKTSSTKKATSTRAEVKPAHARQSDGAVVRSTPQPVLRPVYALSETLPESDWDRYLFYHFRTWTCGPLTESPGTSRFWDSYVLPLAHQDDLVRKAVIAVGAAHQLFVTKHTQCSSAQTYELERVTTRQYNAAITAVLERIKFGSPVGTHVVLLSCLLFVCFESMMGRYGEVLRHFKAGLQMLKDPNALASARDKAAVKHVIEIFGQLSCEISIFMEEHLTTDDHHRLTLLEGFREEEDRPFTSLYHASLSLKAVDMEFHAMPCDEEGEECMNPEFSKNFFSWSHRFELMLANMNLSTLSSKEKHQIQCLKLQQRLWFILAESDCELDTMGTPEDWSEYLDLAEEVAKPYISSDKPTFSLDGYLVSGLSLMISVCTDPGIRRRGVSLLRSLNRREGVWDSKEIAEMHQATLTLHDCDSCAMVAAPPEGKASSSSRSDGSCSSGSPPISYSQVYATASNVPLRGDAAACCSQINNSRIIVTVVSTSLASHLKAMRGMLLLSATLLVPCALSNHAQKHIKADIRADTNRDGFVDVTGDSDVHNKTRWTENWGAVILPNIGDTDRRCSKIALSGTPLSNAQLEQCHDASDDVQRAPSLMARIRTVPIKTSGNISGTVSITNRVARSKIRIFRPENKDWTIVHDQHRFTKEELAMGLDLGVDARDTRRPGGWDGRVMVTFTVETDEGIYKDRVALRVAPVLTHHHLQKTQQVLAVKGNETICPQILRFTQALSSASEAAGFSKEIHLFEASDDIWAQDFMEPGYASMPVPHGVMSIRIMIRSPQDERVGGRQVFEHYRRAGIGAVQHLGGSQDEINSGGNIEAIPPYTFRGKSWPAGRVILGNHGKQKHHILPYLRAQETQDPLLLDTDWLEVGHVDEFLQFLPANNERGWIAMVEDPLAGIALLQDLQGKGYGYKPSISRKNDTYDGSGCNGVSRGCDPGPVPIRSINSLLEDKKLMNLNRKAAKRIDGNIAILKREVGLRDEDFLRIPALFQVPSFGRNDDKVRAYFPGVVNSVVLSGYRTVLAPNPWGPMIDGEDVLGNVIRAQYAKVGMNLTWIDAWNSHHNFGGEVHGGTNTIRDMSAPWWKC</sequence>
<dbReference type="GO" id="GO:0008270">
    <property type="term" value="F:zinc ion binding"/>
    <property type="evidence" value="ECO:0007669"/>
    <property type="project" value="InterPro"/>
</dbReference>